<keyword evidence="3" id="KW-1185">Reference proteome</keyword>
<dbReference type="EMBL" id="CAXITT010001098">
    <property type="protein sequence ID" value="CAL1547904.1"/>
    <property type="molecule type" value="Genomic_DNA"/>
</dbReference>
<gene>
    <name evidence="1" type="ORF">GSLYS_00021221001</name>
    <name evidence="2" type="ORF">GSLYS_00022324001</name>
</gene>
<reference evidence="2 3" key="1">
    <citation type="submission" date="2024-04" db="EMBL/GenBank/DDBJ databases">
        <authorList>
            <consortium name="Genoscope - CEA"/>
            <person name="William W."/>
        </authorList>
    </citation>
    <scope>NUCLEOTIDE SEQUENCE [LARGE SCALE GENOMIC DNA]</scope>
</reference>
<evidence type="ECO:0000313" key="2">
    <source>
        <dbReference type="EMBL" id="CAL1549007.1"/>
    </source>
</evidence>
<name>A0AAV2ITA8_LYMST</name>
<feature type="non-terminal residue" evidence="2">
    <location>
        <position position="132"/>
    </location>
</feature>
<proteinExistence type="predicted"/>
<accession>A0AAV2ITA8</accession>
<dbReference type="Proteomes" id="UP001497497">
    <property type="component" value="Unassembled WGS sequence"/>
</dbReference>
<comment type="caution">
    <text evidence="2">The sequence shown here is derived from an EMBL/GenBank/DDBJ whole genome shotgun (WGS) entry which is preliminary data.</text>
</comment>
<evidence type="ECO:0000313" key="1">
    <source>
        <dbReference type="EMBL" id="CAL1547904.1"/>
    </source>
</evidence>
<organism evidence="2 3">
    <name type="scientific">Lymnaea stagnalis</name>
    <name type="common">Great pond snail</name>
    <name type="synonym">Helix stagnalis</name>
    <dbReference type="NCBI Taxonomy" id="6523"/>
    <lineage>
        <taxon>Eukaryota</taxon>
        <taxon>Metazoa</taxon>
        <taxon>Spiralia</taxon>
        <taxon>Lophotrochozoa</taxon>
        <taxon>Mollusca</taxon>
        <taxon>Gastropoda</taxon>
        <taxon>Heterobranchia</taxon>
        <taxon>Euthyneura</taxon>
        <taxon>Panpulmonata</taxon>
        <taxon>Hygrophila</taxon>
        <taxon>Lymnaeoidea</taxon>
        <taxon>Lymnaeidae</taxon>
        <taxon>Lymnaea</taxon>
    </lineage>
</organism>
<evidence type="ECO:0000313" key="3">
    <source>
        <dbReference type="Proteomes" id="UP001497497"/>
    </source>
</evidence>
<dbReference type="AlphaFoldDB" id="A0AAV2ITA8"/>
<dbReference type="EMBL" id="CAXITT010002950">
    <property type="protein sequence ID" value="CAL1549007.1"/>
    <property type="molecule type" value="Genomic_DNA"/>
</dbReference>
<sequence>MCLTQPQLVSFVKVAETSGSSLAYNDEIYCRQKIYISCPDLENKTSSTNAVVKIEGDIAGQRKGPVNMGHLVSLAASGDRLKTPDTFSEKNRRALDASDGLARLRAKTLKNLPLQISVVNVPTYFKRMVNQT</sequence>
<protein>
    <submittedName>
        <fullName evidence="2">Uncharacterized protein</fullName>
    </submittedName>
</protein>